<dbReference type="Gene3D" id="3.40.50.150">
    <property type="entry name" value="Vaccinia Virus protein VP39"/>
    <property type="match status" value="1"/>
</dbReference>
<keyword evidence="2" id="KW-0808">Transferase</keyword>
<gene>
    <name evidence="6" type="ORF">ACFOOT_08425</name>
</gene>
<evidence type="ECO:0000313" key="6">
    <source>
        <dbReference type="EMBL" id="MFC3671449.1"/>
    </source>
</evidence>
<keyword evidence="3" id="KW-0949">S-adenosyl-L-methionine</keyword>
<dbReference type="InterPro" id="IPR016461">
    <property type="entry name" value="COMT-like"/>
</dbReference>
<dbReference type="EMBL" id="JBHRYE010000012">
    <property type="protein sequence ID" value="MFC3671449.1"/>
    <property type="molecule type" value="Genomic_DNA"/>
</dbReference>
<feature type="domain" description="O-methyltransferase C-terminal" evidence="4">
    <location>
        <begin position="149"/>
        <end position="358"/>
    </location>
</feature>
<keyword evidence="7" id="KW-1185">Reference proteome</keyword>
<reference evidence="7" key="1">
    <citation type="journal article" date="2019" name="Int. J. Syst. Evol. Microbiol.">
        <title>The Global Catalogue of Microorganisms (GCM) 10K type strain sequencing project: providing services to taxonomists for standard genome sequencing and annotation.</title>
        <authorList>
            <consortium name="The Broad Institute Genomics Platform"/>
            <consortium name="The Broad Institute Genome Sequencing Center for Infectious Disease"/>
            <person name="Wu L."/>
            <person name="Ma J."/>
        </authorList>
    </citation>
    <scope>NUCLEOTIDE SEQUENCE [LARGE SCALE GENOMIC DNA]</scope>
    <source>
        <strain evidence="7">KCTC 42224</strain>
    </source>
</reference>
<dbReference type="Pfam" id="PF00891">
    <property type="entry name" value="Methyltransf_2"/>
    <property type="match status" value="1"/>
</dbReference>
<evidence type="ECO:0000259" key="5">
    <source>
        <dbReference type="Pfam" id="PF08100"/>
    </source>
</evidence>
<dbReference type="Proteomes" id="UP001595683">
    <property type="component" value="Unassembled WGS sequence"/>
</dbReference>
<dbReference type="PROSITE" id="PS51683">
    <property type="entry name" value="SAM_OMT_II"/>
    <property type="match status" value="1"/>
</dbReference>
<dbReference type="Pfam" id="PF08100">
    <property type="entry name" value="Dimerisation"/>
    <property type="match status" value="1"/>
</dbReference>
<organism evidence="6 7">
    <name type="scientific">Novosphingobium pokkalii</name>
    <dbReference type="NCBI Taxonomy" id="1770194"/>
    <lineage>
        <taxon>Bacteria</taxon>
        <taxon>Pseudomonadati</taxon>
        <taxon>Pseudomonadota</taxon>
        <taxon>Alphaproteobacteria</taxon>
        <taxon>Sphingomonadales</taxon>
        <taxon>Sphingomonadaceae</taxon>
        <taxon>Novosphingobium</taxon>
    </lineage>
</organism>
<dbReference type="PANTHER" id="PTHR43712:SF2">
    <property type="entry name" value="O-METHYLTRANSFERASE CICE"/>
    <property type="match status" value="1"/>
</dbReference>
<dbReference type="InterPro" id="IPR036388">
    <property type="entry name" value="WH-like_DNA-bd_sf"/>
</dbReference>
<evidence type="ECO:0000313" key="7">
    <source>
        <dbReference type="Proteomes" id="UP001595683"/>
    </source>
</evidence>
<dbReference type="CDD" id="cd02440">
    <property type="entry name" value="AdoMet_MTases"/>
    <property type="match status" value="1"/>
</dbReference>
<sequence>MSINHERGFGTSQVPAWRRRWVAWRNGVMASAGFQAWAARLPLVSWIARRRAGEAFDLVAGFCYSQVLLAAVQVGLLDRLREGPCDAAGLALLSGLSEAASLRLLRAAAALDLAEAVAPGWWMLGQRGAALQANLGALAMVRHHTLLYADLADPVALLCRDRAEPTALSAFWHYAADAPAPEASAYSALMASSQAMVAQQALGAYRFARHRRLLDVGGGHGAFVSAVRAACPALDLGVFDLPPVIAGAAARLGGAGGDAMALHPGDFFHDALPQGYDCITLVRVLHDHDDAACLSLLQAVRRALPPGGRLVIAEPMAGTPGARAMGDAYFGFYLWAMNAGRPRTAAEYGAMLKTAGFAGWRRKATAYPVVASVVVTHT</sequence>
<dbReference type="GO" id="GO:0032259">
    <property type="term" value="P:methylation"/>
    <property type="evidence" value="ECO:0007669"/>
    <property type="project" value="UniProtKB-KW"/>
</dbReference>
<evidence type="ECO:0000256" key="1">
    <source>
        <dbReference type="ARBA" id="ARBA00022603"/>
    </source>
</evidence>
<dbReference type="RefSeq" id="WP_191323748.1">
    <property type="nucleotide sequence ID" value="NZ_BMZP01000005.1"/>
</dbReference>
<feature type="domain" description="O-methyltransferase dimerisation" evidence="5">
    <location>
        <begin position="57"/>
        <end position="114"/>
    </location>
</feature>
<dbReference type="GO" id="GO:0008168">
    <property type="term" value="F:methyltransferase activity"/>
    <property type="evidence" value="ECO:0007669"/>
    <property type="project" value="UniProtKB-KW"/>
</dbReference>
<dbReference type="InterPro" id="IPR001077">
    <property type="entry name" value="COMT_C"/>
</dbReference>
<dbReference type="PANTHER" id="PTHR43712">
    <property type="entry name" value="PUTATIVE (AFU_ORTHOLOGUE AFUA_4G14580)-RELATED"/>
    <property type="match status" value="1"/>
</dbReference>
<dbReference type="InterPro" id="IPR012967">
    <property type="entry name" value="COMT_dimerisation"/>
</dbReference>
<dbReference type="Gene3D" id="1.10.10.10">
    <property type="entry name" value="Winged helix-like DNA-binding domain superfamily/Winged helix DNA-binding domain"/>
    <property type="match status" value="1"/>
</dbReference>
<evidence type="ECO:0000256" key="2">
    <source>
        <dbReference type="ARBA" id="ARBA00022679"/>
    </source>
</evidence>
<dbReference type="InterPro" id="IPR036390">
    <property type="entry name" value="WH_DNA-bd_sf"/>
</dbReference>
<dbReference type="SUPFAM" id="SSF46785">
    <property type="entry name" value="Winged helix' DNA-binding domain"/>
    <property type="match status" value="1"/>
</dbReference>
<evidence type="ECO:0000256" key="3">
    <source>
        <dbReference type="ARBA" id="ARBA00022691"/>
    </source>
</evidence>
<dbReference type="SUPFAM" id="SSF53335">
    <property type="entry name" value="S-adenosyl-L-methionine-dependent methyltransferases"/>
    <property type="match status" value="1"/>
</dbReference>
<evidence type="ECO:0000259" key="4">
    <source>
        <dbReference type="Pfam" id="PF00891"/>
    </source>
</evidence>
<comment type="caution">
    <text evidence="6">The sequence shown here is derived from an EMBL/GenBank/DDBJ whole genome shotgun (WGS) entry which is preliminary data.</text>
</comment>
<protein>
    <submittedName>
        <fullName evidence="6">Methyltransferase</fullName>
    </submittedName>
</protein>
<accession>A0ABV7V2S5</accession>
<proteinExistence type="predicted"/>
<keyword evidence="1 6" id="KW-0489">Methyltransferase</keyword>
<dbReference type="InterPro" id="IPR029063">
    <property type="entry name" value="SAM-dependent_MTases_sf"/>
</dbReference>
<name>A0ABV7V2S5_9SPHN</name>